<accession>A0A7G9GZJ5</accession>
<keyword evidence="1" id="KW-0812">Transmembrane</keyword>
<protein>
    <submittedName>
        <fullName evidence="2">Uncharacterized protein</fullName>
    </submittedName>
</protein>
<keyword evidence="1" id="KW-0472">Membrane</keyword>
<proteinExistence type="predicted"/>
<keyword evidence="3" id="KW-1185">Reference proteome</keyword>
<dbReference type="KEGG" id="fho:H9Q81_05915"/>
<evidence type="ECO:0000313" key="3">
    <source>
        <dbReference type="Proteomes" id="UP000515913"/>
    </source>
</evidence>
<dbReference type="Proteomes" id="UP000515913">
    <property type="component" value="Chromosome"/>
</dbReference>
<dbReference type="EMBL" id="CP060637">
    <property type="protein sequence ID" value="QNM16227.1"/>
    <property type="molecule type" value="Genomic_DNA"/>
</dbReference>
<sequence length="145" mass="16658">MGQEEYLKELKTGLQTEKDRIQGIVGEVGGKNNAQHKIISLIFLILIVVLLVLGVALQKISLFLTLEIAVLLGIFKVLWMFYEVQRSIHFQFWILNSLEFRINDVDKRMKRIEKILKAGNSEKVSVEKEEKISGVDKEKSETINN</sequence>
<feature type="transmembrane region" description="Helical" evidence="1">
    <location>
        <begin position="38"/>
        <end position="57"/>
    </location>
</feature>
<gene>
    <name evidence="2" type="ORF">H9Q81_05915</name>
</gene>
<evidence type="ECO:0000313" key="2">
    <source>
        <dbReference type="EMBL" id="QNM16227.1"/>
    </source>
</evidence>
<name>A0A7G9GZJ5_9FUSO</name>
<dbReference type="AlphaFoldDB" id="A0A7G9GZJ5"/>
<reference evidence="2 3" key="1">
    <citation type="submission" date="2020-08" db="EMBL/GenBank/DDBJ databases">
        <authorList>
            <person name="Liu C."/>
            <person name="Sun Q."/>
        </authorList>
    </citation>
    <scope>NUCLEOTIDE SEQUENCE [LARGE SCALE GENOMIC DNA]</scope>
    <source>
        <strain evidence="2 3">NSJ-57</strain>
    </source>
</reference>
<organism evidence="2 3">
    <name type="scientific">Fusobacterium hominis</name>
    <dbReference type="NCBI Taxonomy" id="2764326"/>
    <lineage>
        <taxon>Bacteria</taxon>
        <taxon>Fusobacteriati</taxon>
        <taxon>Fusobacteriota</taxon>
        <taxon>Fusobacteriia</taxon>
        <taxon>Fusobacteriales</taxon>
        <taxon>Fusobacteriaceae</taxon>
        <taxon>Fusobacterium</taxon>
    </lineage>
</organism>
<keyword evidence="1" id="KW-1133">Transmembrane helix</keyword>
<feature type="transmembrane region" description="Helical" evidence="1">
    <location>
        <begin position="63"/>
        <end position="82"/>
    </location>
</feature>
<evidence type="ECO:0000256" key="1">
    <source>
        <dbReference type="SAM" id="Phobius"/>
    </source>
</evidence>